<dbReference type="OrthoDB" id="360689at2759"/>
<dbReference type="InterPro" id="IPR043141">
    <property type="entry name" value="Ribosomal_uL10-like_sf"/>
</dbReference>
<dbReference type="SUPFAM" id="SSF160369">
    <property type="entry name" value="Ribosomal protein L10-like"/>
    <property type="match status" value="1"/>
</dbReference>
<comment type="similarity">
    <text evidence="1">Belongs to the universal ribosomal protein uL10 family.</text>
</comment>
<dbReference type="EMBL" id="MCFL01000107">
    <property type="protein sequence ID" value="ORZ30038.1"/>
    <property type="molecule type" value="Genomic_DNA"/>
</dbReference>
<protein>
    <recommendedName>
        <fullName evidence="6">Ribosomal protein L10-domain-containing protein</fullName>
    </recommendedName>
</protein>
<accession>A0A1Y2H642</accession>
<evidence type="ECO:0000313" key="4">
    <source>
        <dbReference type="EMBL" id="ORZ30038.1"/>
    </source>
</evidence>
<keyword evidence="2" id="KW-0689">Ribosomal protein</keyword>
<dbReference type="InterPro" id="IPR001790">
    <property type="entry name" value="Ribosomal_uL10"/>
</dbReference>
<dbReference type="Pfam" id="PF00466">
    <property type="entry name" value="Ribosomal_L10"/>
    <property type="match status" value="1"/>
</dbReference>
<evidence type="ECO:0000256" key="2">
    <source>
        <dbReference type="ARBA" id="ARBA00022980"/>
    </source>
</evidence>
<dbReference type="InterPro" id="IPR047865">
    <property type="entry name" value="Ribosomal_uL10_bac_type"/>
</dbReference>
<evidence type="ECO:0000256" key="1">
    <source>
        <dbReference type="ARBA" id="ARBA00008889"/>
    </source>
</evidence>
<name>A0A1Y2H642_9FUNG</name>
<keyword evidence="3" id="KW-0687">Ribonucleoprotein</keyword>
<keyword evidence="5" id="KW-1185">Reference proteome</keyword>
<reference evidence="4 5" key="1">
    <citation type="submission" date="2016-07" db="EMBL/GenBank/DDBJ databases">
        <title>Pervasive Adenine N6-methylation of Active Genes in Fungi.</title>
        <authorList>
            <consortium name="DOE Joint Genome Institute"/>
            <person name="Mondo S.J."/>
            <person name="Dannebaum R.O."/>
            <person name="Kuo R.C."/>
            <person name="Labutti K."/>
            <person name="Haridas S."/>
            <person name="Kuo A."/>
            <person name="Salamov A."/>
            <person name="Ahrendt S.R."/>
            <person name="Lipzen A."/>
            <person name="Sullivan W."/>
            <person name="Andreopoulos W.B."/>
            <person name="Clum A."/>
            <person name="Lindquist E."/>
            <person name="Daum C."/>
            <person name="Ramamoorthy G.K."/>
            <person name="Gryganskyi A."/>
            <person name="Culley D."/>
            <person name="Magnuson J.K."/>
            <person name="James T.Y."/>
            <person name="O'Malley M.A."/>
            <person name="Stajich J.E."/>
            <person name="Spatafora J.W."/>
            <person name="Visel A."/>
            <person name="Grigoriev I.V."/>
        </authorList>
    </citation>
    <scope>NUCLEOTIDE SEQUENCE [LARGE SCALE GENOMIC DNA]</scope>
    <source>
        <strain evidence="4 5">PL171</strain>
    </source>
</reference>
<evidence type="ECO:0000256" key="3">
    <source>
        <dbReference type="ARBA" id="ARBA00023274"/>
    </source>
</evidence>
<dbReference type="PANTHER" id="PTHR11560">
    <property type="entry name" value="39S RIBOSOMAL PROTEIN L10, MITOCHONDRIAL"/>
    <property type="match status" value="1"/>
</dbReference>
<evidence type="ECO:0008006" key="6">
    <source>
        <dbReference type="Google" id="ProtNLM"/>
    </source>
</evidence>
<proteinExistence type="inferred from homology"/>
<gene>
    <name evidence="4" type="ORF">BCR44DRAFT_64692</name>
</gene>
<dbReference type="Gene3D" id="3.30.70.1730">
    <property type="match status" value="1"/>
</dbReference>
<dbReference type="Proteomes" id="UP000193411">
    <property type="component" value="Unassembled WGS sequence"/>
</dbReference>
<dbReference type="AlphaFoldDB" id="A0A1Y2H642"/>
<dbReference type="STRING" id="765915.A0A1Y2H642"/>
<organism evidence="4 5">
    <name type="scientific">Catenaria anguillulae PL171</name>
    <dbReference type="NCBI Taxonomy" id="765915"/>
    <lineage>
        <taxon>Eukaryota</taxon>
        <taxon>Fungi</taxon>
        <taxon>Fungi incertae sedis</taxon>
        <taxon>Blastocladiomycota</taxon>
        <taxon>Blastocladiomycetes</taxon>
        <taxon>Blastocladiales</taxon>
        <taxon>Catenariaceae</taxon>
        <taxon>Catenaria</taxon>
    </lineage>
</organism>
<dbReference type="GO" id="GO:0005840">
    <property type="term" value="C:ribosome"/>
    <property type="evidence" value="ECO:0007669"/>
    <property type="project" value="UniProtKB-KW"/>
</dbReference>
<comment type="caution">
    <text evidence="4">The sequence shown here is derived from an EMBL/GenBank/DDBJ whole genome shotgun (WGS) entry which is preliminary data.</text>
</comment>
<evidence type="ECO:0000313" key="5">
    <source>
        <dbReference type="Proteomes" id="UP000193411"/>
    </source>
</evidence>
<dbReference type="GO" id="GO:1990904">
    <property type="term" value="C:ribonucleoprotein complex"/>
    <property type="evidence" value="ECO:0007669"/>
    <property type="project" value="UniProtKB-KW"/>
</dbReference>
<sequence length="252" mass="26608">MPPSATSAVAAAALPLSRSLVAIPRRTLFCPVPASKRKYPLKKQLLVADYRKSILSTPAVILAQTPNLSEKEWDALRSALRQKGIGLRSVSNGVFGVAAETLSESTAKLVPHLQGHNAVFYQLPVLPPPSPDAPQKLAANFAAARKPRVPAQVEPPTIKDVIDNVVKAKKVQIVAGVLNGTYYDAKAIAHFSTLPSMAQLRAELVAVLGAPAQRLSSLLGQQQMSLVALLGQRVKDLEAPSAGEAAEAKPAA</sequence>